<evidence type="ECO:0000256" key="2">
    <source>
        <dbReference type="ARBA" id="ARBA00023052"/>
    </source>
</evidence>
<dbReference type="NCBIfam" id="NF006052">
    <property type="entry name" value="PRK08199.1"/>
    <property type="match status" value="1"/>
</dbReference>
<dbReference type="SUPFAM" id="SSF52518">
    <property type="entry name" value="Thiamin diphosphate-binding fold (THDP-binding)"/>
    <property type="match status" value="2"/>
</dbReference>
<dbReference type="GO" id="GO:0000287">
    <property type="term" value="F:magnesium ion binding"/>
    <property type="evidence" value="ECO:0007669"/>
    <property type="project" value="InterPro"/>
</dbReference>
<dbReference type="PANTHER" id="PTHR18968">
    <property type="entry name" value="THIAMINE PYROPHOSPHATE ENZYMES"/>
    <property type="match status" value="1"/>
</dbReference>
<evidence type="ECO:0000256" key="3">
    <source>
        <dbReference type="RuleBase" id="RU362132"/>
    </source>
</evidence>
<dbReference type="Pfam" id="PF00205">
    <property type="entry name" value="TPP_enzyme_M"/>
    <property type="match status" value="1"/>
</dbReference>
<feature type="domain" description="Thiamine pyrophosphate enzyme TPP-binding" evidence="5">
    <location>
        <begin position="387"/>
        <end position="526"/>
    </location>
</feature>
<dbReference type="InterPro" id="IPR012000">
    <property type="entry name" value="Thiamin_PyroP_enz_cen_dom"/>
</dbReference>
<dbReference type="InterPro" id="IPR029035">
    <property type="entry name" value="DHS-like_NAD/FAD-binding_dom"/>
</dbReference>
<accession>A0A7W4VZI8</accession>
<dbReference type="InterPro" id="IPR029061">
    <property type="entry name" value="THDP-binding"/>
</dbReference>
<dbReference type="GO" id="GO:0003984">
    <property type="term" value="F:acetolactate synthase activity"/>
    <property type="evidence" value="ECO:0007669"/>
    <property type="project" value="UniProtKB-EC"/>
</dbReference>
<proteinExistence type="inferred from homology"/>
<dbReference type="Gene3D" id="3.40.50.1220">
    <property type="entry name" value="TPP-binding domain"/>
    <property type="match status" value="1"/>
</dbReference>
<dbReference type="Gene3D" id="3.40.50.970">
    <property type="match status" value="2"/>
</dbReference>
<feature type="domain" description="Thiamine pyrophosphate enzyme central" evidence="4">
    <location>
        <begin position="196"/>
        <end position="318"/>
    </location>
</feature>
<dbReference type="CDD" id="cd07035">
    <property type="entry name" value="TPP_PYR_POX_like"/>
    <property type="match status" value="1"/>
</dbReference>
<dbReference type="SUPFAM" id="SSF52467">
    <property type="entry name" value="DHS-like NAD/FAD-binding domain"/>
    <property type="match status" value="1"/>
</dbReference>
<evidence type="ECO:0000259" key="5">
    <source>
        <dbReference type="Pfam" id="PF02775"/>
    </source>
</evidence>
<dbReference type="FunFam" id="3.40.50.970:FF:000007">
    <property type="entry name" value="Acetolactate synthase"/>
    <property type="match status" value="1"/>
</dbReference>
<comment type="caution">
    <text evidence="7">The sequence shown here is derived from an EMBL/GenBank/DDBJ whole genome shotgun (WGS) entry which is preliminary data.</text>
</comment>
<dbReference type="GO" id="GO:0030976">
    <property type="term" value="F:thiamine pyrophosphate binding"/>
    <property type="evidence" value="ECO:0007669"/>
    <property type="project" value="InterPro"/>
</dbReference>
<reference evidence="7 8" key="1">
    <citation type="submission" date="2020-08" db="EMBL/GenBank/DDBJ databases">
        <title>Sequencing the genomes of 1000 actinobacteria strains.</title>
        <authorList>
            <person name="Klenk H.-P."/>
        </authorList>
    </citation>
    <scope>NUCLEOTIDE SEQUENCE [LARGE SCALE GENOMIC DNA]</scope>
    <source>
        <strain evidence="7 8">DSM 105498</strain>
    </source>
</reference>
<evidence type="ECO:0000259" key="4">
    <source>
        <dbReference type="Pfam" id="PF00205"/>
    </source>
</evidence>
<protein>
    <submittedName>
        <fullName evidence="7">Acetolactate synthase-1/2/3 large subunit</fullName>
        <ecNumber evidence="7">2.2.1.6</ecNumber>
    </submittedName>
</protein>
<dbReference type="RefSeq" id="WP_183594113.1">
    <property type="nucleotide sequence ID" value="NZ_JACHWR010000003.1"/>
</dbReference>
<dbReference type="GO" id="GO:0009097">
    <property type="term" value="P:isoleucine biosynthetic process"/>
    <property type="evidence" value="ECO:0007669"/>
    <property type="project" value="TreeGrafter"/>
</dbReference>
<keyword evidence="8" id="KW-1185">Reference proteome</keyword>
<evidence type="ECO:0000259" key="6">
    <source>
        <dbReference type="Pfam" id="PF02776"/>
    </source>
</evidence>
<dbReference type="AlphaFoldDB" id="A0A7W4VZI8"/>
<feature type="domain" description="Thiamine pyrophosphate enzyme N-terminal TPP-binding" evidence="6">
    <location>
        <begin position="13"/>
        <end position="126"/>
    </location>
</feature>
<dbReference type="GO" id="GO:0009099">
    <property type="term" value="P:L-valine biosynthetic process"/>
    <property type="evidence" value="ECO:0007669"/>
    <property type="project" value="TreeGrafter"/>
</dbReference>
<sequence length="556" mass="58176">MTAHPPAAGTEGTVAADLADLLVTEGIDRVFTVPGESFLPLLDALHERGVQVVTCRHENGAAFMAQAAGRLTGRPGVCLVSRAPGATNAAIGVHEAEQAGTPMLMIVGQASTGLLGRHAFQEVDLVRVFAPMAKAAYQPVAAGEVAGAARDAWRAAVSGRPGPAVLAVPTDLLRASTGVRTATVASGDSPRAGRAEAVAELVAGAHRPMVIVGGGRWSAEAAADLRRWAEAWSLPIAVEFRCQDYLDNRSTSYVGDLGLAPSPALARRIADADVCVVIGGELGDIATQGFSLFARRQPESLLQVVDDPSRVRGRHPGRVREGGGPETVRALAQLPAPPGASAWQGRTGTAREEWVEWTSAHESGDELAVAVRGMSELASEHTVVSVGAGNYTGWVQRHWTFRQYGTQLAPRSGSMGYGLPSAVAAALGGAQGPVVSFGGDGCFLMTAQELATAARYGAGVVAVVVNNGMYGTIRMHQEAAYPGRVAGTMLTNPDFMELGRAYDCWTHRAHRAEEVLEAFADCMAHPERRSLIEIVTAPDRITPTRSLLRGGGLSPA</sequence>
<dbReference type="Pfam" id="PF02776">
    <property type="entry name" value="TPP_enzyme_N"/>
    <property type="match status" value="1"/>
</dbReference>
<dbReference type="InterPro" id="IPR011766">
    <property type="entry name" value="TPP_enzyme_TPP-bd"/>
</dbReference>
<evidence type="ECO:0000256" key="1">
    <source>
        <dbReference type="ARBA" id="ARBA00007812"/>
    </source>
</evidence>
<gene>
    <name evidence="7" type="ORF">FHU40_004056</name>
</gene>
<comment type="similarity">
    <text evidence="1 3">Belongs to the TPP enzyme family.</text>
</comment>
<dbReference type="PANTHER" id="PTHR18968:SF120">
    <property type="entry name" value="ACETOLACTATE SYNTHASE LARGE SUBUNIT"/>
    <property type="match status" value="1"/>
</dbReference>
<keyword evidence="7" id="KW-0808">Transferase</keyword>
<dbReference type="GO" id="GO:0005948">
    <property type="term" value="C:acetolactate synthase complex"/>
    <property type="evidence" value="ECO:0007669"/>
    <property type="project" value="TreeGrafter"/>
</dbReference>
<dbReference type="InterPro" id="IPR045229">
    <property type="entry name" value="TPP_enz"/>
</dbReference>
<dbReference type="Proteomes" id="UP000589626">
    <property type="component" value="Unassembled WGS sequence"/>
</dbReference>
<evidence type="ECO:0000313" key="7">
    <source>
        <dbReference type="EMBL" id="MBB3044219.1"/>
    </source>
</evidence>
<keyword evidence="2 3" id="KW-0786">Thiamine pyrophosphate</keyword>
<dbReference type="Pfam" id="PF02775">
    <property type="entry name" value="TPP_enzyme_C"/>
    <property type="match status" value="1"/>
</dbReference>
<dbReference type="GO" id="GO:0050660">
    <property type="term" value="F:flavin adenine dinucleotide binding"/>
    <property type="evidence" value="ECO:0007669"/>
    <property type="project" value="TreeGrafter"/>
</dbReference>
<dbReference type="InterPro" id="IPR012001">
    <property type="entry name" value="Thiamin_PyroP_enz_TPP-bd_dom"/>
</dbReference>
<dbReference type="EC" id="2.2.1.6" evidence="7"/>
<organism evidence="7 8">
    <name type="scientific">Nocardioides soli</name>
    <dbReference type="NCBI Taxonomy" id="1036020"/>
    <lineage>
        <taxon>Bacteria</taxon>
        <taxon>Bacillati</taxon>
        <taxon>Actinomycetota</taxon>
        <taxon>Actinomycetes</taxon>
        <taxon>Propionibacteriales</taxon>
        <taxon>Nocardioidaceae</taxon>
        <taxon>Nocardioides</taxon>
    </lineage>
</organism>
<evidence type="ECO:0000313" key="8">
    <source>
        <dbReference type="Proteomes" id="UP000589626"/>
    </source>
</evidence>
<dbReference type="EMBL" id="JACHWR010000003">
    <property type="protein sequence ID" value="MBB3044219.1"/>
    <property type="molecule type" value="Genomic_DNA"/>
</dbReference>
<name>A0A7W4VZI8_9ACTN</name>
<dbReference type="CDD" id="cd00568">
    <property type="entry name" value="TPP_enzymes"/>
    <property type="match status" value="1"/>
</dbReference>